<dbReference type="AlphaFoldDB" id="A0A2T5MJX9"/>
<evidence type="ECO:0000313" key="7">
    <source>
        <dbReference type="EMBL" id="PTU32875.1"/>
    </source>
</evidence>
<name>A0A2T5MJX9_9GAMM</name>
<sequence length="361" mass="38879">MNFKEHMPWWIFGALALGLLWLLSPILMPFVVGISLAYIGNPVINNLQRRGMSRGLGVSVVFIVITLLTALFFVLVIPPLEEQLYTLITNIPDALHWIQDTALPALGIRLPRGVQLDADGVRKLIAANWGTASDMAMQVWHKVSTSGMAAFTLIANLTLIPVVGFYMMRDWNLFVGAINDLIPPRLHTRVNGFMNEADAVLAAFFRGQLMVMASLAAIYSIGLSIVGLKLALVIGIGAGLVSFVPYLGAISGFVAAIVAILVQTGDPWQCGWVGLVFFIGQMAEGSFLTPNLVGDRIGLHPVTVIFAVMAGGTLFGFVGVLLALPAAAVLAVAARHLLEQWRKSRLYLGSPALPSPEQTPE</sequence>
<feature type="transmembrane region" description="Helical" evidence="6">
    <location>
        <begin position="274"/>
        <end position="293"/>
    </location>
</feature>
<evidence type="ECO:0000313" key="8">
    <source>
        <dbReference type="Proteomes" id="UP000244248"/>
    </source>
</evidence>
<evidence type="ECO:0000256" key="2">
    <source>
        <dbReference type="ARBA" id="ARBA00009773"/>
    </source>
</evidence>
<dbReference type="InterPro" id="IPR002549">
    <property type="entry name" value="AI-2E-like"/>
</dbReference>
<evidence type="ECO:0000256" key="3">
    <source>
        <dbReference type="ARBA" id="ARBA00022692"/>
    </source>
</evidence>
<dbReference type="GO" id="GO:0016020">
    <property type="term" value="C:membrane"/>
    <property type="evidence" value="ECO:0007669"/>
    <property type="project" value="UniProtKB-SubCell"/>
</dbReference>
<keyword evidence="3 6" id="KW-0812">Transmembrane</keyword>
<evidence type="ECO:0000256" key="1">
    <source>
        <dbReference type="ARBA" id="ARBA00004141"/>
    </source>
</evidence>
<organism evidence="7 8">
    <name type="scientific">Stenotrophobium rhamnosiphilum</name>
    <dbReference type="NCBI Taxonomy" id="2029166"/>
    <lineage>
        <taxon>Bacteria</taxon>
        <taxon>Pseudomonadati</taxon>
        <taxon>Pseudomonadota</taxon>
        <taxon>Gammaproteobacteria</taxon>
        <taxon>Nevskiales</taxon>
        <taxon>Nevskiaceae</taxon>
        <taxon>Stenotrophobium</taxon>
    </lineage>
</organism>
<feature type="transmembrane region" description="Helical" evidence="6">
    <location>
        <begin position="216"/>
        <end position="237"/>
    </location>
</feature>
<evidence type="ECO:0000256" key="5">
    <source>
        <dbReference type="ARBA" id="ARBA00023136"/>
    </source>
</evidence>
<feature type="transmembrane region" description="Helical" evidence="6">
    <location>
        <begin position="20"/>
        <end position="44"/>
    </location>
</feature>
<protein>
    <submittedName>
        <fullName evidence="7">AI-2E family transporter</fullName>
    </submittedName>
</protein>
<dbReference type="Proteomes" id="UP000244248">
    <property type="component" value="Unassembled WGS sequence"/>
</dbReference>
<comment type="caution">
    <text evidence="7">The sequence shown here is derived from an EMBL/GenBank/DDBJ whole genome shotgun (WGS) entry which is preliminary data.</text>
</comment>
<proteinExistence type="inferred from homology"/>
<keyword evidence="8" id="KW-1185">Reference proteome</keyword>
<reference evidence="7 8" key="1">
    <citation type="submission" date="2018-04" db="EMBL/GenBank/DDBJ databases">
        <title>Novel species isolated from glacier.</title>
        <authorList>
            <person name="Liu Q."/>
            <person name="Xin Y.-H."/>
        </authorList>
    </citation>
    <scope>NUCLEOTIDE SEQUENCE [LARGE SCALE GENOMIC DNA]</scope>
    <source>
        <strain evidence="7 8">GT1R17</strain>
    </source>
</reference>
<feature type="transmembrane region" description="Helical" evidence="6">
    <location>
        <begin position="147"/>
        <end position="168"/>
    </location>
</feature>
<keyword evidence="5 6" id="KW-0472">Membrane</keyword>
<dbReference type="EMBL" id="QANS01000001">
    <property type="protein sequence ID" value="PTU32875.1"/>
    <property type="molecule type" value="Genomic_DNA"/>
</dbReference>
<dbReference type="RefSeq" id="WP_107938584.1">
    <property type="nucleotide sequence ID" value="NZ_QANS01000001.1"/>
</dbReference>
<feature type="transmembrane region" description="Helical" evidence="6">
    <location>
        <begin position="243"/>
        <end position="262"/>
    </location>
</feature>
<feature type="transmembrane region" description="Helical" evidence="6">
    <location>
        <begin position="305"/>
        <end position="334"/>
    </location>
</feature>
<dbReference type="Pfam" id="PF01594">
    <property type="entry name" value="AI-2E_transport"/>
    <property type="match status" value="1"/>
</dbReference>
<evidence type="ECO:0000256" key="6">
    <source>
        <dbReference type="SAM" id="Phobius"/>
    </source>
</evidence>
<gene>
    <name evidence="7" type="ORF">CJD38_01815</name>
</gene>
<accession>A0A2T5MJX9</accession>
<comment type="similarity">
    <text evidence="2">Belongs to the autoinducer-2 exporter (AI-2E) (TC 2.A.86) family.</text>
</comment>
<comment type="subcellular location">
    <subcellularLocation>
        <location evidence="1">Membrane</location>
        <topology evidence="1">Multi-pass membrane protein</topology>
    </subcellularLocation>
</comment>
<feature type="transmembrane region" description="Helical" evidence="6">
    <location>
        <begin position="56"/>
        <end position="77"/>
    </location>
</feature>
<keyword evidence="4 6" id="KW-1133">Transmembrane helix</keyword>
<dbReference type="GO" id="GO:0055085">
    <property type="term" value="P:transmembrane transport"/>
    <property type="evidence" value="ECO:0007669"/>
    <property type="project" value="TreeGrafter"/>
</dbReference>
<dbReference type="PANTHER" id="PTHR21716:SF64">
    <property type="entry name" value="AI-2 TRANSPORT PROTEIN TQSA"/>
    <property type="match status" value="1"/>
</dbReference>
<dbReference type="PANTHER" id="PTHR21716">
    <property type="entry name" value="TRANSMEMBRANE PROTEIN"/>
    <property type="match status" value="1"/>
</dbReference>
<dbReference type="OrthoDB" id="5792512at2"/>
<evidence type="ECO:0000256" key="4">
    <source>
        <dbReference type="ARBA" id="ARBA00022989"/>
    </source>
</evidence>